<dbReference type="GO" id="GO:0017057">
    <property type="term" value="F:6-phosphogluconolactonase activity"/>
    <property type="evidence" value="ECO:0007669"/>
    <property type="project" value="UniProtKB-EC"/>
</dbReference>
<dbReference type="UniPathway" id="UPA00115">
    <property type="reaction ID" value="UER00409"/>
</dbReference>
<dbReference type="GO" id="GO:0006098">
    <property type="term" value="P:pentose-phosphate shunt"/>
    <property type="evidence" value="ECO:0007669"/>
    <property type="project" value="UniProtKB-UniPathway"/>
</dbReference>
<sequence>MKPAVFLEFADRQRCAEQLASDLAQVLNQTLAQQARAGLLLPGGSSPQVLLPYLAAQALDWARIDLSPTDERWVAGDDPRSNYRLLQAALPKTRCLDPRQGDSPQGAASQWQAQLAGWLPFAAVLLGMGEDGHFASLFPGMPGLAAALDEAAAPAALPALAPVEPCQRLSLNLSLLCQAGWLGLLVFGLDKRRLIEAALAGTTQLPVQALLHNARLPVNIYWAP</sequence>
<evidence type="ECO:0000256" key="5">
    <source>
        <dbReference type="ARBA" id="ARBA00013198"/>
    </source>
</evidence>
<evidence type="ECO:0000313" key="9">
    <source>
        <dbReference type="Proteomes" id="UP000581189"/>
    </source>
</evidence>
<gene>
    <name evidence="8" type="ORF">H3H45_08185</name>
</gene>
<evidence type="ECO:0000313" key="8">
    <source>
        <dbReference type="EMBL" id="MBB1519211.1"/>
    </source>
</evidence>
<dbReference type="EC" id="3.1.1.31" evidence="5"/>
<name>A0A7W4DAX4_9GAMM</name>
<evidence type="ECO:0000259" key="7">
    <source>
        <dbReference type="Pfam" id="PF01182"/>
    </source>
</evidence>
<protein>
    <recommendedName>
        <fullName evidence="6">6-phosphogluconolactonase</fullName>
        <ecNumber evidence="5">3.1.1.31</ecNumber>
    </recommendedName>
</protein>
<dbReference type="Pfam" id="PF01182">
    <property type="entry name" value="Glucosamine_iso"/>
    <property type="match status" value="1"/>
</dbReference>
<feature type="domain" description="Glucosamine/galactosamine-6-phosphate isomerase" evidence="7">
    <location>
        <begin position="11"/>
        <end position="211"/>
    </location>
</feature>
<comment type="catalytic activity">
    <reaction evidence="1">
        <text>6-phospho-D-glucono-1,5-lactone + H2O = 6-phospho-D-gluconate + H(+)</text>
        <dbReference type="Rhea" id="RHEA:12556"/>
        <dbReference type="ChEBI" id="CHEBI:15377"/>
        <dbReference type="ChEBI" id="CHEBI:15378"/>
        <dbReference type="ChEBI" id="CHEBI:57955"/>
        <dbReference type="ChEBI" id="CHEBI:58759"/>
        <dbReference type="EC" id="3.1.1.31"/>
    </reaction>
</comment>
<dbReference type="AlphaFoldDB" id="A0A7W4DAX4"/>
<dbReference type="Gene3D" id="3.40.50.1360">
    <property type="match status" value="1"/>
</dbReference>
<dbReference type="CDD" id="cd01400">
    <property type="entry name" value="6PGL"/>
    <property type="match status" value="1"/>
</dbReference>
<dbReference type="Proteomes" id="UP000581189">
    <property type="component" value="Unassembled WGS sequence"/>
</dbReference>
<dbReference type="InterPro" id="IPR005900">
    <property type="entry name" value="6-phosphogluconolactonase_DevB"/>
</dbReference>
<reference evidence="8 9" key="1">
    <citation type="submission" date="2020-08" db="EMBL/GenBank/DDBJ databases">
        <authorList>
            <person name="Kim C.M."/>
        </authorList>
    </citation>
    <scope>NUCLEOTIDE SEQUENCE [LARGE SCALE GENOMIC DNA]</scope>
    <source>
        <strain evidence="8 9">SR9</strain>
    </source>
</reference>
<keyword evidence="9" id="KW-1185">Reference proteome</keyword>
<comment type="similarity">
    <text evidence="4">Belongs to the glucosamine/galactosamine-6-phosphate isomerase family. 6-phosphogluconolactonase subfamily.</text>
</comment>
<evidence type="ECO:0000256" key="3">
    <source>
        <dbReference type="ARBA" id="ARBA00004961"/>
    </source>
</evidence>
<dbReference type="InterPro" id="IPR037171">
    <property type="entry name" value="NagB/RpiA_transferase-like"/>
</dbReference>
<evidence type="ECO:0000256" key="2">
    <source>
        <dbReference type="ARBA" id="ARBA00002681"/>
    </source>
</evidence>
<dbReference type="PANTHER" id="PTHR11054:SF0">
    <property type="entry name" value="6-PHOSPHOGLUCONOLACTONASE"/>
    <property type="match status" value="1"/>
</dbReference>
<dbReference type="RefSeq" id="WP_182833250.1">
    <property type="nucleotide sequence ID" value="NZ_JACJFN010000002.1"/>
</dbReference>
<comment type="pathway">
    <text evidence="3">Carbohydrate degradation; pentose phosphate pathway; D-ribulose 5-phosphate from D-glucose 6-phosphate (oxidative stage): step 2/3.</text>
</comment>
<dbReference type="PANTHER" id="PTHR11054">
    <property type="entry name" value="6-PHOSPHOGLUCONOLACTONASE"/>
    <property type="match status" value="1"/>
</dbReference>
<evidence type="ECO:0000256" key="4">
    <source>
        <dbReference type="ARBA" id="ARBA00010662"/>
    </source>
</evidence>
<dbReference type="EMBL" id="JACJFN010000002">
    <property type="protein sequence ID" value="MBB1519211.1"/>
    <property type="molecule type" value="Genomic_DNA"/>
</dbReference>
<dbReference type="InterPro" id="IPR039104">
    <property type="entry name" value="6PGL"/>
</dbReference>
<organism evidence="8 9">
    <name type="scientific">Aquipseudomonas guryensis</name>
    <dbReference type="NCBI Taxonomy" id="2759165"/>
    <lineage>
        <taxon>Bacteria</taxon>
        <taxon>Pseudomonadati</taxon>
        <taxon>Pseudomonadota</taxon>
        <taxon>Gammaproteobacteria</taxon>
        <taxon>Pseudomonadales</taxon>
        <taxon>Pseudomonadaceae</taxon>
        <taxon>Aquipseudomonas</taxon>
    </lineage>
</organism>
<dbReference type="InterPro" id="IPR006148">
    <property type="entry name" value="Glc/Gal-6P_isomerase"/>
</dbReference>
<evidence type="ECO:0000256" key="6">
    <source>
        <dbReference type="ARBA" id="ARBA00020337"/>
    </source>
</evidence>
<evidence type="ECO:0000256" key="1">
    <source>
        <dbReference type="ARBA" id="ARBA00000832"/>
    </source>
</evidence>
<dbReference type="SUPFAM" id="SSF100950">
    <property type="entry name" value="NagB/RpiA/CoA transferase-like"/>
    <property type="match status" value="1"/>
</dbReference>
<dbReference type="GO" id="GO:0005975">
    <property type="term" value="P:carbohydrate metabolic process"/>
    <property type="evidence" value="ECO:0007669"/>
    <property type="project" value="InterPro"/>
</dbReference>
<comment type="function">
    <text evidence="2">Hydrolysis of 6-phosphogluconolactone to 6-phosphogluconate.</text>
</comment>
<comment type="caution">
    <text evidence="8">The sequence shown here is derived from an EMBL/GenBank/DDBJ whole genome shotgun (WGS) entry which is preliminary data.</text>
</comment>
<proteinExistence type="inferred from homology"/>
<accession>A0A7W4DAX4</accession>